<evidence type="ECO:0000313" key="5">
    <source>
        <dbReference type="EMBL" id="TCO01480.1"/>
    </source>
</evidence>
<evidence type="ECO:0000256" key="2">
    <source>
        <dbReference type="ARBA" id="ARBA00022840"/>
    </source>
</evidence>
<sequence>MDSKEKRTLKYIGKISEFNAVVGKLITNQELNDSEKSYLLGVSILLIKHYQIDRRFTSYIDFAYYLILKYSLNTGDYKPLYDISVNLGFYPIANDIIKYELLPIEHFDDSIIYNSISKFRNESNYIETLEQNHRTSDFLHDESFEKCYLAPTSFGKSNLIISSIKNLEKANHKIVIVLPTKSLLMQTYQLVRSANLGRKIIMHDEMYDDEEEFIAVFTQERALRLMNRKNIAYDVLFIDEAHNILNDDSRSILLSRLISKNRKINNNQRVIYLSPLIENIHNVRVSEDQHISTHTIEYNLKEPDLFELKLNGLVRLYNRFLDEFYSLGKNNNPFQYTIAQSNNKNFIYNYRPVRIEEFAKEFCNYLPEIEITDAIAELKKILRKEVHKDFYVVDCLNFGVIYIHGKLPDLIKEYLEEKYRTLSELKYIIANSVILEGMNLPIDCLFVYNTTGLKGKELINLIGRVNRLNQIFNTEENLQKLVPPIHFINTEYYNRKSSNMENKIKELRSRSFKDEVENPILTEFDFEKQAKKTDPNYLLKVKIIQENEDFISANHASEQDKLKSYIIESGISNHYSDINELIQSIELKIRRLKLNEILGEDVNFNEFTMLEKLHYMFVKDINSLIDFEIGRLNNKEARDYYENFILIGRKKSLQENIISQFEFFKKKSQSTNPKMYFGSSYGEIDFDDLGYNKTYIDLRVKDDSQLINLAVVKLKMEEDFVSFKLNKFIVMLFDYKLIDLDEYNLYIYGTTDEQKIALTKYGLNISLISRLSEDGQLSNMSFDSYNNLTANENFYKFLDSVDDFYKFEIKRFLN</sequence>
<name>A0A4R2G1R8_9BACT</name>
<feature type="domain" description="Helicase ATP-binding" evidence="3">
    <location>
        <begin position="150"/>
        <end position="276"/>
    </location>
</feature>
<dbReference type="InterPro" id="IPR014001">
    <property type="entry name" value="Helicase_ATP-bd"/>
</dbReference>
<dbReference type="SUPFAM" id="SSF52540">
    <property type="entry name" value="P-loop containing nucleoside triphosphate hydrolases"/>
    <property type="match status" value="1"/>
</dbReference>
<evidence type="ECO:0000259" key="3">
    <source>
        <dbReference type="PROSITE" id="PS51192"/>
    </source>
</evidence>
<dbReference type="PROSITE" id="PS51194">
    <property type="entry name" value="HELICASE_CTER"/>
    <property type="match status" value="1"/>
</dbReference>
<keyword evidence="6" id="KW-1185">Reference proteome</keyword>
<proteinExistence type="predicted"/>
<dbReference type="InterPro" id="IPR001650">
    <property type="entry name" value="Helicase_C-like"/>
</dbReference>
<accession>A0A4R2G1R8</accession>
<comment type="caution">
    <text evidence="5">The sequence shown here is derived from an EMBL/GenBank/DDBJ whole genome shotgun (WGS) entry which is preliminary data.</text>
</comment>
<dbReference type="EMBL" id="SLWK01000032">
    <property type="protein sequence ID" value="TCO01480.1"/>
    <property type="molecule type" value="Genomic_DNA"/>
</dbReference>
<dbReference type="SMART" id="SM00487">
    <property type="entry name" value="DEXDc"/>
    <property type="match status" value="1"/>
</dbReference>
<organism evidence="5 6">
    <name type="scientific">Natronoflexus pectinivorans</name>
    <dbReference type="NCBI Taxonomy" id="682526"/>
    <lineage>
        <taxon>Bacteria</taxon>
        <taxon>Pseudomonadati</taxon>
        <taxon>Bacteroidota</taxon>
        <taxon>Bacteroidia</taxon>
        <taxon>Marinilabiliales</taxon>
        <taxon>Marinilabiliaceae</taxon>
        <taxon>Natronoflexus</taxon>
    </lineage>
</organism>
<dbReference type="Pfam" id="PF00270">
    <property type="entry name" value="DEAD"/>
    <property type="match status" value="1"/>
</dbReference>
<gene>
    <name evidence="5" type="ORF">EV194_1321</name>
</gene>
<dbReference type="GO" id="GO:0005524">
    <property type="term" value="F:ATP binding"/>
    <property type="evidence" value="ECO:0007669"/>
    <property type="project" value="UniProtKB-KW"/>
</dbReference>
<dbReference type="InterPro" id="IPR027417">
    <property type="entry name" value="P-loop_NTPase"/>
</dbReference>
<keyword evidence="1" id="KW-0547">Nucleotide-binding</keyword>
<keyword evidence="5" id="KW-0378">Hydrolase</keyword>
<dbReference type="InterPro" id="IPR011545">
    <property type="entry name" value="DEAD/DEAH_box_helicase_dom"/>
</dbReference>
<keyword evidence="5" id="KW-0347">Helicase</keyword>
<evidence type="ECO:0000256" key="1">
    <source>
        <dbReference type="ARBA" id="ARBA00022741"/>
    </source>
</evidence>
<dbReference type="Proteomes" id="UP000295221">
    <property type="component" value="Unassembled WGS sequence"/>
</dbReference>
<dbReference type="AlphaFoldDB" id="A0A4R2G1R8"/>
<evidence type="ECO:0000259" key="4">
    <source>
        <dbReference type="PROSITE" id="PS51194"/>
    </source>
</evidence>
<keyword evidence="2" id="KW-0067">ATP-binding</keyword>
<reference evidence="5 6" key="1">
    <citation type="submission" date="2019-03" db="EMBL/GenBank/DDBJ databases">
        <title>Genomic Encyclopedia of Type Strains, Phase IV (KMG-IV): sequencing the most valuable type-strain genomes for metagenomic binning, comparative biology and taxonomic classification.</title>
        <authorList>
            <person name="Goeker M."/>
        </authorList>
    </citation>
    <scope>NUCLEOTIDE SEQUENCE [LARGE SCALE GENOMIC DNA]</scope>
    <source>
        <strain evidence="5 6">DSM 24179</strain>
    </source>
</reference>
<feature type="domain" description="Helicase C-terminal" evidence="4">
    <location>
        <begin position="342"/>
        <end position="508"/>
    </location>
</feature>
<dbReference type="GO" id="GO:0004386">
    <property type="term" value="F:helicase activity"/>
    <property type="evidence" value="ECO:0007669"/>
    <property type="project" value="UniProtKB-KW"/>
</dbReference>
<dbReference type="PROSITE" id="PS51192">
    <property type="entry name" value="HELICASE_ATP_BIND_1"/>
    <property type="match status" value="1"/>
</dbReference>
<dbReference type="OrthoDB" id="9815222at2"/>
<dbReference type="GO" id="GO:0003676">
    <property type="term" value="F:nucleic acid binding"/>
    <property type="evidence" value="ECO:0007669"/>
    <property type="project" value="InterPro"/>
</dbReference>
<protein>
    <submittedName>
        <fullName evidence="5">RAD3-like DEAD/DEAH box helicase</fullName>
    </submittedName>
</protein>
<dbReference type="Gene3D" id="3.40.50.300">
    <property type="entry name" value="P-loop containing nucleotide triphosphate hydrolases"/>
    <property type="match status" value="2"/>
</dbReference>
<evidence type="ECO:0000313" key="6">
    <source>
        <dbReference type="Proteomes" id="UP000295221"/>
    </source>
</evidence>
<dbReference type="RefSeq" id="WP_132435672.1">
    <property type="nucleotide sequence ID" value="NZ_SLWK01000032.1"/>
</dbReference>